<keyword evidence="1" id="KW-1133">Transmembrane helix</keyword>
<keyword evidence="3" id="KW-1185">Reference proteome</keyword>
<accession>A0A183KLZ6</accession>
<evidence type="ECO:0000256" key="1">
    <source>
        <dbReference type="SAM" id="Phobius"/>
    </source>
</evidence>
<keyword evidence="1" id="KW-0812">Transmembrane</keyword>
<name>A0A183KLZ6_9TREM</name>
<organism evidence="4">
    <name type="scientific">Schistosoma curassoni</name>
    <dbReference type="NCBI Taxonomy" id="6186"/>
    <lineage>
        <taxon>Eukaryota</taxon>
        <taxon>Metazoa</taxon>
        <taxon>Spiralia</taxon>
        <taxon>Lophotrochozoa</taxon>
        <taxon>Platyhelminthes</taxon>
        <taxon>Trematoda</taxon>
        <taxon>Digenea</taxon>
        <taxon>Strigeidida</taxon>
        <taxon>Schistosomatoidea</taxon>
        <taxon>Schistosomatidae</taxon>
        <taxon>Schistosoma</taxon>
    </lineage>
</organism>
<dbReference type="WBParaSite" id="SCUD_0001606701-mRNA-1">
    <property type="protein sequence ID" value="SCUD_0001606701-mRNA-1"/>
    <property type="gene ID" value="SCUD_0001606701"/>
</dbReference>
<keyword evidence="1" id="KW-0472">Membrane</keyword>
<sequence length="45" mass="5585">MNFKYKSLNSAWYFCFVYLFIYEFNLIRVTSSINISQYEIMRNLN</sequence>
<gene>
    <name evidence="2" type="ORF">SCUD_LOCUS16064</name>
</gene>
<dbReference type="Proteomes" id="UP000279833">
    <property type="component" value="Unassembled WGS sequence"/>
</dbReference>
<reference evidence="2 3" key="2">
    <citation type="submission" date="2018-11" db="EMBL/GenBank/DDBJ databases">
        <authorList>
            <consortium name="Pathogen Informatics"/>
        </authorList>
    </citation>
    <scope>NUCLEOTIDE SEQUENCE [LARGE SCALE GENOMIC DNA]</scope>
    <source>
        <strain evidence="2">Dakar</strain>
        <strain evidence="3">Dakar, Senegal</strain>
    </source>
</reference>
<evidence type="ECO:0000313" key="4">
    <source>
        <dbReference type="WBParaSite" id="SCUD_0001606701-mRNA-1"/>
    </source>
</evidence>
<proteinExistence type="predicted"/>
<dbReference type="AlphaFoldDB" id="A0A183KLZ6"/>
<evidence type="ECO:0000313" key="2">
    <source>
        <dbReference type="EMBL" id="VDP60780.1"/>
    </source>
</evidence>
<feature type="transmembrane region" description="Helical" evidence="1">
    <location>
        <begin position="12"/>
        <end position="35"/>
    </location>
</feature>
<protein>
    <submittedName>
        <fullName evidence="2 4">Uncharacterized protein</fullName>
    </submittedName>
</protein>
<dbReference type="EMBL" id="UZAK01038283">
    <property type="protein sequence ID" value="VDP60780.1"/>
    <property type="molecule type" value="Genomic_DNA"/>
</dbReference>
<reference evidence="4" key="1">
    <citation type="submission" date="2016-06" db="UniProtKB">
        <authorList>
            <consortium name="WormBaseParasite"/>
        </authorList>
    </citation>
    <scope>IDENTIFICATION</scope>
</reference>
<evidence type="ECO:0000313" key="3">
    <source>
        <dbReference type="Proteomes" id="UP000279833"/>
    </source>
</evidence>